<comment type="caution">
    <text evidence="4">The sequence shown here is derived from an EMBL/GenBank/DDBJ whole genome shotgun (WGS) entry which is preliminary data.</text>
</comment>
<reference evidence="4" key="1">
    <citation type="submission" date="2020-08" db="EMBL/GenBank/DDBJ databases">
        <title>Genome public.</title>
        <authorList>
            <person name="Liu C."/>
            <person name="Sun Q."/>
        </authorList>
    </citation>
    <scope>NUCLEOTIDE SEQUENCE</scope>
    <source>
        <strain evidence="4">BX12</strain>
    </source>
</reference>
<feature type="compositionally biased region" description="Basic and acidic residues" evidence="2">
    <location>
        <begin position="17"/>
        <end position="32"/>
    </location>
</feature>
<accession>A0A923NMB3</accession>
<evidence type="ECO:0000313" key="4">
    <source>
        <dbReference type="EMBL" id="MBC6680586.1"/>
    </source>
</evidence>
<keyword evidence="1" id="KW-0863">Zinc-finger</keyword>
<keyword evidence="5" id="KW-1185">Reference proteome</keyword>
<evidence type="ECO:0000256" key="1">
    <source>
        <dbReference type="PROSITE-ProRule" id="PRU00325"/>
    </source>
</evidence>
<proteinExistence type="predicted"/>
<dbReference type="AlphaFoldDB" id="A0A923NMB3"/>
<dbReference type="EMBL" id="JACRYT010000015">
    <property type="protein sequence ID" value="MBC6680586.1"/>
    <property type="molecule type" value="Genomic_DNA"/>
</dbReference>
<evidence type="ECO:0000259" key="3">
    <source>
        <dbReference type="PROSITE" id="PS50966"/>
    </source>
</evidence>
<gene>
    <name evidence="4" type="ORF">H9L42_12220</name>
</gene>
<feature type="region of interest" description="Disordered" evidence="2">
    <location>
        <begin position="1"/>
        <end position="35"/>
    </location>
</feature>
<feature type="compositionally biased region" description="Polar residues" evidence="2">
    <location>
        <begin position="1"/>
        <end position="10"/>
    </location>
</feature>
<dbReference type="PANTHER" id="PTHR38133">
    <property type="entry name" value="SLR1429 PROTEIN"/>
    <property type="match status" value="1"/>
</dbReference>
<dbReference type="InterPro" id="IPR007527">
    <property type="entry name" value="Znf_SWIM"/>
</dbReference>
<keyword evidence="1" id="KW-0862">Zinc</keyword>
<dbReference type="Pfam" id="PF04434">
    <property type="entry name" value="SWIM"/>
    <property type="match status" value="1"/>
</dbReference>
<name>A0A923NMB3_9FIRM</name>
<evidence type="ECO:0000313" key="5">
    <source>
        <dbReference type="Proteomes" id="UP000602647"/>
    </source>
</evidence>
<sequence length="241" mass="27334">MSRYWNTGTHYGQPPTEELRQKSAASRKEAKSKGKTLHPIVIEGRTIAKSWWGKAWCDNLEKYADYQSRLGRGKRYVRTGAVIDLQMQKGKITARVQGTRKTPYKTEIRISPLTEEKCQTILRQCGRKMENLEALLAGNFPEDMKELFQGKNGLFPEPREISFSCSCPDWALMCKHVAAALYGIGARLDEDPLLFFELRGIDAGRFVDVALENRVESMLANADKKTERVIDDLDVEALFGV</sequence>
<dbReference type="RefSeq" id="WP_187303681.1">
    <property type="nucleotide sequence ID" value="NZ_JACRYT010000015.1"/>
</dbReference>
<evidence type="ECO:0000256" key="2">
    <source>
        <dbReference type="SAM" id="MobiDB-lite"/>
    </source>
</evidence>
<dbReference type="PANTHER" id="PTHR38133:SF1">
    <property type="entry name" value="SLR1429 PROTEIN"/>
    <property type="match status" value="1"/>
</dbReference>
<keyword evidence="1" id="KW-0479">Metal-binding</keyword>
<organism evidence="4 5">
    <name type="scientific">Zhenpiania hominis</name>
    <dbReference type="NCBI Taxonomy" id="2763644"/>
    <lineage>
        <taxon>Bacteria</taxon>
        <taxon>Bacillati</taxon>
        <taxon>Bacillota</taxon>
        <taxon>Clostridia</taxon>
        <taxon>Peptostreptococcales</taxon>
        <taxon>Anaerovoracaceae</taxon>
        <taxon>Zhenpiania</taxon>
    </lineage>
</organism>
<protein>
    <recommendedName>
        <fullName evidence="3">SWIM-type domain-containing protein</fullName>
    </recommendedName>
</protein>
<feature type="domain" description="SWIM-type" evidence="3">
    <location>
        <begin position="150"/>
        <end position="185"/>
    </location>
</feature>
<dbReference type="GO" id="GO:0008270">
    <property type="term" value="F:zinc ion binding"/>
    <property type="evidence" value="ECO:0007669"/>
    <property type="project" value="UniProtKB-KW"/>
</dbReference>
<dbReference type="Proteomes" id="UP000602647">
    <property type="component" value="Unassembled WGS sequence"/>
</dbReference>
<dbReference type="PROSITE" id="PS50966">
    <property type="entry name" value="ZF_SWIM"/>
    <property type="match status" value="1"/>
</dbReference>